<name>A0A7W5FUK0_9BURK</name>
<evidence type="ECO:0000313" key="1">
    <source>
        <dbReference type="EMBL" id="MBB3119812.1"/>
    </source>
</evidence>
<keyword evidence="1" id="KW-0670">Pyruvate</keyword>
<dbReference type="Gene3D" id="3.30.429.10">
    <property type="entry name" value="Macrophage Migration Inhibitory Factor"/>
    <property type="match status" value="1"/>
</dbReference>
<dbReference type="Pfam" id="PF14552">
    <property type="entry name" value="Tautomerase_2"/>
    <property type="match status" value="1"/>
</dbReference>
<sequence length="133" mass="14925">MSRISLLKGKSPDYLRALSDGLHQALVEAFEVPPTDRFQLIHQHEPYELVFDREYLGGPRSDNFVTINITIGRPRTAATKQAFYQRLVQILAEKPGIHPEDVLVVITPVQSEDWSFGGGRQGIGWPPSDSGQR</sequence>
<dbReference type="EMBL" id="JACHXD010000007">
    <property type="protein sequence ID" value="MBB3119812.1"/>
    <property type="molecule type" value="Genomic_DNA"/>
</dbReference>
<dbReference type="InterPro" id="IPR037479">
    <property type="entry name" value="Tauto_MSAD"/>
</dbReference>
<dbReference type="SUPFAM" id="SSF55331">
    <property type="entry name" value="Tautomerase/MIF"/>
    <property type="match status" value="1"/>
</dbReference>
<proteinExistence type="predicted"/>
<organism evidence="1 2">
    <name type="scientific">Pseudoduganella violacea</name>
    <dbReference type="NCBI Taxonomy" id="1715466"/>
    <lineage>
        <taxon>Bacteria</taxon>
        <taxon>Pseudomonadati</taxon>
        <taxon>Pseudomonadota</taxon>
        <taxon>Betaproteobacteria</taxon>
        <taxon>Burkholderiales</taxon>
        <taxon>Oxalobacteraceae</taxon>
        <taxon>Telluria group</taxon>
        <taxon>Pseudoduganella</taxon>
    </lineage>
</organism>
<protein>
    <submittedName>
        <fullName evidence="1">Phenylpyruvate tautomerase PptA (4-oxalocrotonate tautomerase family)</fullName>
    </submittedName>
</protein>
<comment type="caution">
    <text evidence="1">The sequence shown here is derived from an EMBL/GenBank/DDBJ whole genome shotgun (WGS) entry which is preliminary data.</text>
</comment>
<dbReference type="AlphaFoldDB" id="A0A7W5FUK0"/>
<dbReference type="PANTHER" id="PTHR38460:SF1">
    <property type="entry name" value="TAUTOMERASE YOLI-RELATED"/>
    <property type="match status" value="1"/>
</dbReference>
<dbReference type="InterPro" id="IPR014347">
    <property type="entry name" value="Tautomerase/MIF_sf"/>
</dbReference>
<keyword evidence="2" id="KW-1185">Reference proteome</keyword>
<dbReference type="PANTHER" id="PTHR38460">
    <property type="entry name" value="TAUTOMERASE YOLI-RELATED"/>
    <property type="match status" value="1"/>
</dbReference>
<gene>
    <name evidence="1" type="ORF">FHS03_002867</name>
</gene>
<accession>A0A7W5FUK0</accession>
<dbReference type="RefSeq" id="WP_307729546.1">
    <property type="nucleotide sequence ID" value="NZ_JACHXD010000007.1"/>
</dbReference>
<reference evidence="1 2" key="1">
    <citation type="submission" date="2020-08" db="EMBL/GenBank/DDBJ databases">
        <title>Genomic Encyclopedia of Type Strains, Phase III (KMG-III): the genomes of soil and plant-associated and newly described type strains.</title>
        <authorList>
            <person name="Whitman W."/>
        </authorList>
    </citation>
    <scope>NUCLEOTIDE SEQUENCE [LARGE SCALE GENOMIC DNA]</scope>
    <source>
        <strain evidence="1 2">CECT 8897</strain>
    </source>
</reference>
<dbReference type="Proteomes" id="UP000541535">
    <property type="component" value="Unassembled WGS sequence"/>
</dbReference>
<evidence type="ECO:0000313" key="2">
    <source>
        <dbReference type="Proteomes" id="UP000541535"/>
    </source>
</evidence>